<gene>
    <name evidence="4" type="ORF">SAMN04487894_10865</name>
</gene>
<feature type="signal peptide" evidence="2">
    <location>
        <begin position="1"/>
        <end position="20"/>
    </location>
</feature>
<dbReference type="Gene3D" id="3.40.50.1820">
    <property type="entry name" value="alpha/beta hydrolase"/>
    <property type="match status" value="1"/>
</dbReference>
<dbReference type="PANTHER" id="PTHR48081">
    <property type="entry name" value="AB HYDROLASE SUPERFAMILY PROTEIN C4A8.06C"/>
    <property type="match status" value="1"/>
</dbReference>
<dbReference type="PANTHER" id="PTHR48081:SF6">
    <property type="entry name" value="PEPTIDASE S9 PROLYL OLIGOPEPTIDASE CATALYTIC DOMAIN-CONTAINING PROTEIN"/>
    <property type="match status" value="1"/>
</dbReference>
<keyword evidence="5" id="KW-1185">Reference proteome</keyword>
<sequence length="306" mass="33505">MKPCLLVTILWLSVFPGCRAQQVVPLYRVVPNSIKTAVITERRDTTATGRILVRSVTAPSITAYFPSKEKATGTAVVICPGGGYSYLVINQEGTDVAKAFAENGVAAFVLKYRLPDDRIMINKTIGPLQDAQQAIRTIRERASEWHINPERIGIIGFSAGGHLASAASTHFNDQVIDNPRHTRLRPDFSILVYPVISFTEPLAHKGSRRALLGKDTAVSAKADQYSSEKQVTAETPPAFLLHSSDDKVVPVANSIAYYQALQAAGVKAEMHIYAAGGHGYGLNNKTSDDHWFERCLNWMRAGGWLK</sequence>
<dbReference type="EMBL" id="FMZO01000008">
    <property type="protein sequence ID" value="SDD33580.1"/>
    <property type="molecule type" value="Genomic_DNA"/>
</dbReference>
<evidence type="ECO:0000259" key="3">
    <source>
        <dbReference type="Pfam" id="PF20434"/>
    </source>
</evidence>
<evidence type="ECO:0000256" key="2">
    <source>
        <dbReference type="SAM" id="SignalP"/>
    </source>
</evidence>
<evidence type="ECO:0000313" key="4">
    <source>
        <dbReference type="EMBL" id="SDD33580.1"/>
    </source>
</evidence>
<dbReference type="Pfam" id="PF20434">
    <property type="entry name" value="BD-FAE"/>
    <property type="match status" value="1"/>
</dbReference>
<dbReference type="InterPro" id="IPR050300">
    <property type="entry name" value="GDXG_lipolytic_enzyme"/>
</dbReference>
<proteinExistence type="predicted"/>
<keyword evidence="2" id="KW-0732">Signal</keyword>
<dbReference type="InterPro" id="IPR029058">
    <property type="entry name" value="AB_hydrolase_fold"/>
</dbReference>
<dbReference type="OrthoDB" id="9794725at2"/>
<dbReference type="Proteomes" id="UP000198757">
    <property type="component" value="Unassembled WGS sequence"/>
</dbReference>
<dbReference type="RefSeq" id="WP_090390950.1">
    <property type="nucleotide sequence ID" value="NZ_FMZO01000008.1"/>
</dbReference>
<dbReference type="STRING" id="1285928.SAMN04487894_10865"/>
<dbReference type="SUPFAM" id="SSF53474">
    <property type="entry name" value="alpha/beta-Hydrolases"/>
    <property type="match status" value="1"/>
</dbReference>
<name>A0A1G6TWU2_NIADE</name>
<dbReference type="GO" id="GO:0016787">
    <property type="term" value="F:hydrolase activity"/>
    <property type="evidence" value="ECO:0007669"/>
    <property type="project" value="UniProtKB-KW"/>
</dbReference>
<reference evidence="5" key="1">
    <citation type="submission" date="2016-10" db="EMBL/GenBank/DDBJ databases">
        <authorList>
            <person name="Varghese N."/>
            <person name="Submissions S."/>
        </authorList>
    </citation>
    <scope>NUCLEOTIDE SEQUENCE [LARGE SCALE GENOMIC DNA]</scope>
    <source>
        <strain evidence="5">DSM 25811 / CCM 8410 / LMG 26954 / E90</strain>
    </source>
</reference>
<evidence type="ECO:0000313" key="5">
    <source>
        <dbReference type="Proteomes" id="UP000198757"/>
    </source>
</evidence>
<feature type="chain" id="PRO_5011752466" evidence="2">
    <location>
        <begin position="21"/>
        <end position="306"/>
    </location>
</feature>
<keyword evidence="1" id="KW-0378">Hydrolase</keyword>
<protein>
    <submittedName>
        <fullName evidence="4">Acetyl esterase/lipase</fullName>
    </submittedName>
</protein>
<organism evidence="4 5">
    <name type="scientific">Niabella drilacis (strain DSM 25811 / CCM 8410 / CCUG 62505 / LMG 26954 / E90)</name>
    <dbReference type="NCBI Taxonomy" id="1285928"/>
    <lineage>
        <taxon>Bacteria</taxon>
        <taxon>Pseudomonadati</taxon>
        <taxon>Bacteroidota</taxon>
        <taxon>Chitinophagia</taxon>
        <taxon>Chitinophagales</taxon>
        <taxon>Chitinophagaceae</taxon>
        <taxon>Niabella</taxon>
    </lineage>
</organism>
<evidence type="ECO:0000256" key="1">
    <source>
        <dbReference type="ARBA" id="ARBA00022801"/>
    </source>
</evidence>
<accession>A0A1G6TWU2</accession>
<feature type="domain" description="BD-FAE-like" evidence="3">
    <location>
        <begin position="64"/>
        <end position="261"/>
    </location>
</feature>
<dbReference type="InterPro" id="IPR049492">
    <property type="entry name" value="BD-FAE-like_dom"/>
</dbReference>
<dbReference type="AlphaFoldDB" id="A0A1G6TWU2"/>